<evidence type="ECO:0000313" key="2">
    <source>
        <dbReference type="Proteomes" id="UP000247459"/>
    </source>
</evidence>
<comment type="caution">
    <text evidence="1">The sequence shown here is derived from an EMBL/GenBank/DDBJ whole genome shotgun (WGS) entry which is preliminary data.</text>
</comment>
<reference evidence="1 2" key="1">
    <citation type="submission" date="2018-01" db="EMBL/GenBank/DDBJ databases">
        <title>Genome sequence of the PGP bacterium Paenibacillus illinoisensis E3.</title>
        <authorList>
            <person name="Rolli E."/>
            <person name="Marasco R."/>
            <person name="Bessem C."/>
            <person name="Michoud G."/>
            <person name="Gaiarsa S."/>
            <person name="Borin S."/>
            <person name="Daffonchio D."/>
        </authorList>
    </citation>
    <scope>NUCLEOTIDE SEQUENCE [LARGE SCALE GENOMIC DNA]</scope>
    <source>
        <strain evidence="1 2">E3</strain>
    </source>
</reference>
<proteinExistence type="predicted"/>
<evidence type="ECO:0000313" key="1">
    <source>
        <dbReference type="EMBL" id="PYY28600.1"/>
    </source>
</evidence>
<sequence>MCRYAMSGPYKDTYACFDCRKSFKQISRHDLVPEVYERLEFKCPQCAAPMVSMGKDFRAPKQSDLKQWRKVAILYRHGFTYHSCGCGPGYRPAELRQLPEFLEKSVHKRSEGERLLLRLVN</sequence>
<dbReference type="OrthoDB" id="69438at2"/>
<name>A0A2W0C7T4_9BACL</name>
<accession>A0A2W0C7T4</accession>
<protein>
    <submittedName>
        <fullName evidence="1">Uncharacterized protein</fullName>
    </submittedName>
</protein>
<dbReference type="EMBL" id="PRLG01000020">
    <property type="protein sequence ID" value="PYY28600.1"/>
    <property type="molecule type" value="Genomic_DNA"/>
</dbReference>
<organism evidence="1 2">
    <name type="scientific">Paenibacillus illinoisensis</name>
    <dbReference type="NCBI Taxonomy" id="59845"/>
    <lineage>
        <taxon>Bacteria</taxon>
        <taxon>Bacillati</taxon>
        <taxon>Bacillota</taxon>
        <taxon>Bacilli</taxon>
        <taxon>Bacillales</taxon>
        <taxon>Paenibacillaceae</taxon>
        <taxon>Paenibacillus</taxon>
    </lineage>
</organism>
<gene>
    <name evidence="1" type="ORF">PIL02S_03806</name>
</gene>
<dbReference type="AlphaFoldDB" id="A0A2W0C7T4"/>
<dbReference type="Proteomes" id="UP000247459">
    <property type="component" value="Unassembled WGS sequence"/>
</dbReference>